<dbReference type="Proteomes" id="UP000299102">
    <property type="component" value="Unassembled WGS sequence"/>
</dbReference>
<evidence type="ECO:0000313" key="2">
    <source>
        <dbReference type="Proteomes" id="UP000299102"/>
    </source>
</evidence>
<proteinExistence type="predicted"/>
<name>A0A4C1URG6_EUMVA</name>
<protein>
    <submittedName>
        <fullName evidence="1">Uncharacterized protein</fullName>
    </submittedName>
</protein>
<dbReference type="EMBL" id="BGZK01000213">
    <property type="protein sequence ID" value="GBP28909.1"/>
    <property type="molecule type" value="Genomic_DNA"/>
</dbReference>
<sequence>MVQTNLAVSSSTKEVRFNHPIAVQFALGKLHGKEWSDCRGERVEGTILGSLTLDSILVPLLLREPILTTADCPLRVKWLVTLKFSHDPNFSIKAITIQNFKRHFTP</sequence>
<evidence type="ECO:0000313" key="1">
    <source>
        <dbReference type="EMBL" id="GBP28909.1"/>
    </source>
</evidence>
<keyword evidence="2" id="KW-1185">Reference proteome</keyword>
<gene>
    <name evidence="1" type="ORF">EVAR_93554_1</name>
</gene>
<dbReference type="AlphaFoldDB" id="A0A4C1URG6"/>
<organism evidence="1 2">
    <name type="scientific">Eumeta variegata</name>
    <name type="common">Bagworm moth</name>
    <name type="synonym">Eumeta japonica</name>
    <dbReference type="NCBI Taxonomy" id="151549"/>
    <lineage>
        <taxon>Eukaryota</taxon>
        <taxon>Metazoa</taxon>
        <taxon>Ecdysozoa</taxon>
        <taxon>Arthropoda</taxon>
        <taxon>Hexapoda</taxon>
        <taxon>Insecta</taxon>
        <taxon>Pterygota</taxon>
        <taxon>Neoptera</taxon>
        <taxon>Endopterygota</taxon>
        <taxon>Lepidoptera</taxon>
        <taxon>Glossata</taxon>
        <taxon>Ditrysia</taxon>
        <taxon>Tineoidea</taxon>
        <taxon>Psychidae</taxon>
        <taxon>Oiketicinae</taxon>
        <taxon>Eumeta</taxon>
    </lineage>
</organism>
<comment type="caution">
    <text evidence="1">The sequence shown here is derived from an EMBL/GenBank/DDBJ whole genome shotgun (WGS) entry which is preliminary data.</text>
</comment>
<reference evidence="1 2" key="1">
    <citation type="journal article" date="2019" name="Commun. Biol.">
        <title>The bagworm genome reveals a unique fibroin gene that provides high tensile strength.</title>
        <authorList>
            <person name="Kono N."/>
            <person name="Nakamura H."/>
            <person name="Ohtoshi R."/>
            <person name="Tomita M."/>
            <person name="Numata K."/>
            <person name="Arakawa K."/>
        </authorList>
    </citation>
    <scope>NUCLEOTIDE SEQUENCE [LARGE SCALE GENOMIC DNA]</scope>
</reference>
<accession>A0A4C1URG6</accession>